<protein>
    <recommendedName>
        <fullName evidence="7">Hydroxypyruvate/pyruvate aldolase</fullName>
    </recommendedName>
</protein>
<evidence type="ECO:0000256" key="6">
    <source>
        <dbReference type="ARBA" id="ARBA00045074"/>
    </source>
</evidence>
<dbReference type="GO" id="GO:0046872">
    <property type="term" value="F:metal ion binding"/>
    <property type="evidence" value="ECO:0007669"/>
    <property type="project" value="UniProtKB-KW"/>
</dbReference>
<comment type="cofactor">
    <cofactor evidence="1">
        <name>a divalent metal cation</name>
        <dbReference type="ChEBI" id="CHEBI:60240"/>
    </cofactor>
</comment>
<dbReference type="InterPro" id="IPR050251">
    <property type="entry name" value="HpcH-HpaI_aldolase"/>
</dbReference>
<dbReference type="SUPFAM" id="SSF51621">
    <property type="entry name" value="Phosphoenolpyruvate/pyruvate domain"/>
    <property type="match status" value="1"/>
</dbReference>
<keyword evidence="4 9" id="KW-0456">Lyase</keyword>
<accession>A0A7L5BX61</accession>
<comment type="catalytic activity">
    <reaction evidence="6">
        <text>D-glyceraldehyde + pyruvate = 2-dehydro-3-deoxy-L-galactonate</text>
        <dbReference type="Rhea" id="RHEA:80055"/>
        <dbReference type="ChEBI" id="CHEBI:15361"/>
        <dbReference type="ChEBI" id="CHEBI:17378"/>
        <dbReference type="ChEBI" id="CHEBI:75545"/>
    </reaction>
</comment>
<proteinExistence type="inferred from homology"/>
<dbReference type="FunFam" id="3.20.20.60:FF:000004">
    <property type="entry name" value="5-keto-4-deoxy-D-glucarate aldolase"/>
    <property type="match status" value="1"/>
</dbReference>
<dbReference type="AlphaFoldDB" id="A0A7L5BX61"/>
<name>A0A7L5BX61_9RHOB</name>
<reference evidence="9 10" key="1">
    <citation type="submission" date="2020-02" db="EMBL/GenBank/DDBJ databases">
        <title>complete genome sequence of Rhodobacteraceae bacterium.</title>
        <authorList>
            <person name="Park J."/>
            <person name="Kim Y.-S."/>
            <person name="Kim K.-H."/>
        </authorList>
    </citation>
    <scope>NUCLEOTIDE SEQUENCE [LARGE SCALE GENOMIC DNA]</scope>
    <source>
        <strain evidence="9 10">RR4-56</strain>
    </source>
</reference>
<dbReference type="GO" id="GO:0016832">
    <property type="term" value="F:aldehyde-lyase activity"/>
    <property type="evidence" value="ECO:0007669"/>
    <property type="project" value="UniProtKB-ARBA"/>
</dbReference>
<dbReference type="RefSeq" id="WP_165095761.1">
    <property type="nucleotide sequence ID" value="NZ_CP049056.1"/>
</dbReference>
<dbReference type="Gene3D" id="3.20.20.60">
    <property type="entry name" value="Phosphoenolpyruvate-binding domains"/>
    <property type="match status" value="1"/>
</dbReference>
<dbReference type="Pfam" id="PF03328">
    <property type="entry name" value="HpcH_HpaI"/>
    <property type="match status" value="1"/>
</dbReference>
<dbReference type="InterPro" id="IPR040442">
    <property type="entry name" value="Pyrv_kinase-like_dom_sf"/>
</dbReference>
<dbReference type="PANTHER" id="PTHR30502">
    <property type="entry name" value="2-KETO-3-DEOXY-L-RHAMNONATE ALDOLASE"/>
    <property type="match status" value="1"/>
</dbReference>
<dbReference type="EMBL" id="CP049056">
    <property type="protein sequence ID" value="QIE54836.1"/>
    <property type="molecule type" value="Genomic_DNA"/>
</dbReference>
<keyword evidence="10" id="KW-1185">Reference proteome</keyword>
<dbReference type="Proteomes" id="UP000503336">
    <property type="component" value="Chromosome"/>
</dbReference>
<keyword evidence="5" id="KW-0670">Pyruvate</keyword>
<feature type="domain" description="HpcH/HpaI aldolase/citrate lyase" evidence="8">
    <location>
        <begin position="15"/>
        <end position="240"/>
    </location>
</feature>
<evidence type="ECO:0000256" key="7">
    <source>
        <dbReference type="ARBA" id="ARBA00068169"/>
    </source>
</evidence>
<organism evidence="9 10">
    <name type="scientific">Pikeienuella piscinae</name>
    <dbReference type="NCBI Taxonomy" id="2748098"/>
    <lineage>
        <taxon>Bacteria</taxon>
        <taxon>Pseudomonadati</taxon>
        <taxon>Pseudomonadota</taxon>
        <taxon>Alphaproteobacteria</taxon>
        <taxon>Rhodobacterales</taxon>
        <taxon>Paracoccaceae</taxon>
        <taxon>Pikeienuella</taxon>
    </lineage>
</organism>
<comment type="similarity">
    <text evidence="2">Belongs to the HpcH/HpaI aldolase family.</text>
</comment>
<evidence type="ECO:0000313" key="9">
    <source>
        <dbReference type="EMBL" id="QIE54836.1"/>
    </source>
</evidence>
<gene>
    <name evidence="9" type="ORF">G5B40_04875</name>
</gene>
<keyword evidence="3" id="KW-0479">Metal-binding</keyword>
<dbReference type="InterPro" id="IPR015813">
    <property type="entry name" value="Pyrv/PenolPyrv_kinase-like_dom"/>
</dbReference>
<dbReference type="InterPro" id="IPR005000">
    <property type="entry name" value="Aldolase/citrate-lyase_domain"/>
</dbReference>
<evidence type="ECO:0000256" key="2">
    <source>
        <dbReference type="ARBA" id="ARBA00005568"/>
    </source>
</evidence>
<sequence length="251" mass="26759">MNRFKDRLKTGEPLYGIFLGLAHPLTSEVSASAGFDWLLIDGEHAPNDLATIVAQVNALAPHDVDVFVRIRDRDPRHLKQLLDVGVRNFLVPVVDTAEQAAALAAATRYPPEGNRGVGMLGARATNFGRNPGYLADANRDICLLVQIETRTGLSNMDAIMDVDGVDGVFFGPADLSADFGHIGNPGQADVKATILDAIARARKAGKAAGVMTLDDSLIQAYRDAGANFLSIGLDTNLLAKAVDALAKKWKS</sequence>
<dbReference type="GO" id="GO:0005737">
    <property type="term" value="C:cytoplasm"/>
    <property type="evidence" value="ECO:0007669"/>
    <property type="project" value="TreeGrafter"/>
</dbReference>
<evidence type="ECO:0000256" key="1">
    <source>
        <dbReference type="ARBA" id="ARBA00001968"/>
    </source>
</evidence>
<dbReference type="PANTHER" id="PTHR30502:SF0">
    <property type="entry name" value="PHOSPHOENOLPYRUVATE CARBOXYLASE FAMILY PROTEIN"/>
    <property type="match status" value="1"/>
</dbReference>
<evidence type="ECO:0000256" key="3">
    <source>
        <dbReference type="ARBA" id="ARBA00022723"/>
    </source>
</evidence>
<dbReference type="KEGG" id="hdh:G5B40_04875"/>
<evidence type="ECO:0000259" key="8">
    <source>
        <dbReference type="Pfam" id="PF03328"/>
    </source>
</evidence>
<evidence type="ECO:0000313" key="10">
    <source>
        <dbReference type="Proteomes" id="UP000503336"/>
    </source>
</evidence>
<evidence type="ECO:0000256" key="4">
    <source>
        <dbReference type="ARBA" id="ARBA00023239"/>
    </source>
</evidence>
<evidence type="ECO:0000256" key="5">
    <source>
        <dbReference type="ARBA" id="ARBA00023317"/>
    </source>
</evidence>